<name>A0A6P2C899_9NOCA</name>
<protein>
    <submittedName>
        <fullName evidence="3">DNA-binding protein</fullName>
    </submittedName>
</protein>
<dbReference type="Pfam" id="PF13625">
    <property type="entry name" value="Helicase_C_3"/>
    <property type="match status" value="1"/>
</dbReference>
<organism evidence="3 4">
    <name type="scientific">Rhodococcus rhodnii</name>
    <dbReference type="NCBI Taxonomy" id="38312"/>
    <lineage>
        <taxon>Bacteria</taxon>
        <taxon>Bacillati</taxon>
        <taxon>Actinomycetota</taxon>
        <taxon>Actinomycetes</taxon>
        <taxon>Mycobacteriales</taxon>
        <taxon>Nocardiaceae</taxon>
        <taxon>Rhodococcus</taxon>
    </lineage>
</organism>
<keyword evidence="3" id="KW-0238">DNA-binding</keyword>
<dbReference type="InterPro" id="IPR032830">
    <property type="entry name" value="XPB/Ssl2_N"/>
</dbReference>
<evidence type="ECO:0000256" key="1">
    <source>
        <dbReference type="SAM" id="MobiDB-lite"/>
    </source>
</evidence>
<dbReference type="Proteomes" id="UP000471120">
    <property type="component" value="Unassembled WGS sequence"/>
</dbReference>
<feature type="region of interest" description="Disordered" evidence="1">
    <location>
        <begin position="617"/>
        <end position="655"/>
    </location>
</feature>
<evidence type="ECO:0000313" key="3">
    <source>
        <dbReference type="EMBL" id="TXG88964.1"/>
    </source>
</evidence>
<feature type="domain" description="Helicase XPB/Ssl2 N-terminal" evidence="2">
    <location>
        <begin position="471"/>
        <end position="592"/>
    </location>
</feature>
<dbReference type="GO" id="GO:0003677">
    <property type="term" value="F:DNA binding"/>
    <property type="evidence" value="ECO:0007669"/>
    <property type="project" value="UniProtKB-KW"/>
</dbReference>
<evidence type="ECO:0000259" key="2">
    <source>
        <dbReference type="Pfam" id="PF13625"/>
    </source>
</evidence>
<proteinExistence type="predicted"/>
<gene>
    <name evidence="3" type="ORF">DW322_00280</name>
</gene>
<sequence length="755" mass="79321">MTETESGSLRAWLAQRSDDELAELLARRPDLAVPPPATVGVLAARAEQRSSVARVADGLSTAHFVVLELLATAGADTAPVKRTELGIGRRLTKKATDALLGELRALALVWGTDSALRVVPSVLAVFPWRIDRRDAPHDLGEGEIASLLTACSPDERRLLDTLARSGSLGRTRDAAPGTPPDRPVQKLLAASLLRHVDDDTVELPHPVRQVVRGEAVFDPAATTPPALTTTSLATGDVDAAGAGEALELVRHCDDVLAALGVSPAPMLRAGGLGVRELKRLAKSTGIAEPRLALLVELLDSAGLIASGDPDPPIGPDSGEHMWAPTTAADSWSNSSTAHRWSVLAAAWLDMARQPRVIGTKDPQTDKPIAALSLEVRAQSAPEDRRAVLTLLADETPGTAVPVPDVARRLAWLRPRWGARLRVAAVEAMLDEARVLGLVGRGAVTTPGRALLADGDVETAMERALPEPIDYVLVQADLTVLAPGPLTPDLLDRITLVADVESAGAASMYRITEDTIRRALDAGTSAAELHSLFHTHSRTPVPQGLDYLVDDVARRHGQLRAGVASSFVRSDDPALLGEVLASPVAERLALRGIAPTVAVSQAPLRELLDELRAAGFSPAGEDSSGTLVDLRPRGSRVHVQRSRRAARPATASREQREAIVRTMRAGDVAASASTHGGVRTDGSRAGSAATIALLGRAARDRTKVAIGYVDAAGVASNRIVEPISVGGGQLEALDPGAGGIRRFTLHRITSVGLVDG</sequence>
<dbReference type="AlphaFoldDB" id="A0A6P2C899"/>
<dbReference type="RefSeq" id="WP_010836828.1">
    <property type="nucleotide sequence ID" value="NZ_QRCM01000001.1"/>
</dbReference>
<accession>A0A6P2C899</accession>
<comment type="caution">
    <text evidence="3">The sequence shown here is derived from an EMBL/GenBank/DDBJ whole genome shotgun (WGS) entry which is preliminary data.</text>
</comment>
<evidence type="ECO:0000313" key="4">
    <source>
        <dbReference type="Proteomes" id="UP000471120"/>
    </source>
</evidence>
<reference evidence="3 4" key="1">
    <citation type="submission" date="2018-07" db="EMBL/GenBank/DDBJ databases">
        <title>Genome sequence of Rhodococcus rhodnii ATCC 35071 from Rhodnius prolixus.</title>
        <authorList>
            <person name="Patel V."/>
            <person name="Vogel K.J."/>
        </authorList>
    </citation>
    <scope>NUCLEOTIDE SEQUENCE [LARGE SCALE GENOMIC DNA]</scope>
    <source>
        <strain evidence="3 4">ATCC 35071</strain>
    </source>
</reference>
<dbReference type="EMBL" id="QRCM01000001">
    <property type="protein sequence ID" value="TXG88964.1"/>
    <property type="molecule type" value="Genomic_DNA"/>
</dbReference>
<dbReference type="PROSITE" id="PS52050">
    <property type="entry name" value="WYL"/>
    <property type="match status" value="1"/>
</dbReference>
<feature type="compositionally biased region" description="Basic residues" evidence="1">
    <location>
        <begin position="632"/>
        <end position="645"/>
    </location>
</feature>